<dbReference type="EMBL" id="LVVK01000004">
    <property type="protein sequence ID" value="OPB45692.1"/>
    <property type="molecule type" value="Genomic_DNA"/>
</dbReference>
<dbReference type="InterPro" id="IPR046676">
    <property type="entry name" value="DUF6546"/>
</dbReference>
<comment type="caution">
    <text evidence="2">The sequence shown here is derived from an EMBL/GenBank/DDBJ whole genome shotgun (WGS) entry which is preliminary data.</text>
</comment>
<keyword evidence="3" id="KW-1185">Reference proteome</keyword>
<evidence type="ECO:0000313" key="2">
    <source>
        <dbReference type="EMBL" id="OPB45692.1"/>
    </source>
</evidence>
<protein>
    <recommendedName>
        <fullName evidence="1">DUF6546 domain-containing protein</fullName>
    </recommendedName>
</protein>
<dbReference type="Pfam" id="PF20183">
    <property type="entry name" value="DUF6546"/>
    <property type="match status" value="1"/>
</dbReference>
<gene>
    <name evidence="2" type="ORF">A0O28_0092580</name>
</gene>
<dbReference type="AlphaFoldDB" id="A0A1T3CX88"/>
<reference evidence="2 3" key="1">
    <citation type="submission" date="2016-04" db="EMBL/GenBank/DDBJ databases">
        <title>Multiple horizontal gene transfer events from other fungi enriched the ability of the initially mycotrophic fungus Trichoderma (Ascomycota) to feed on dead plant biomass.</title>
        <authorList>
            <person name="Atanasova L."/>
            <person name="Chenthamara K."/>
            <person name="Zhang J."/>
            <person name="Grujic M."/>
            <person name="Henrissat B."/>
            <person name="Kuo A."/>
            <person name="Aertz A."/>
            <person name="Salamov A."/>
            <person name="Lipzen A."/>
            <person name="Labutti K."/>
            <person name="Barry K."/>
            <person name="Miao Y."/>
            <person name="Rahimi M.J."/>
            <person name="Shen Q."/>
            <person name="Grigoriev I.V."/>
            <person name="Kubicek C.P."/>
            <person name="Druzhinina I.S."/>
        </authorList>
    </citation>
    <scope>NUCLEOTIDE SEQUENCE [LARGE SCALE GENOMIC DNA]</scope>
    <source>
        <strain evidence="2 3">NJAU 4742</strain>
    </source>
</reference>
<evidence type="ECO:0000259" key="1">
    <source>
        <dbReference type="Pfam" id="PF20183"/>
    </source>
</evidence>
<proteinExistence type="predicted"/>
<sequence>MAPVLFPPEIFQQIISYLIHDPDRDHPLSHYASVSRVWQNEIEPLTFGFLRLDLQRLLQLNSIVTARRRAYVRHIRLRVKLPKPEPWSWKYKETADEKLRNNQAFQAVLEAFLQSLSQWDVAEGHKDGVEVTFFVPLHRKGRDHPLEQWRVRYIKSVLEMADPGRIARLPSAATITKLKIPEYEDRERLISVVAVCALLAKLPAATENVWLHWWKADRFARMRNDLADALSQISHPIDDFDLRDSYGGGNNQTPTAATEVLMLREGEEDRLSKSLHVVSQRVIDFAVRRIPVSDEILFPRTIPASLAEPRWDRLVYFGLYYQPYDPWGEPLFLPDPDADDSISLDALSVYSDAPSAETERSSLTLDIATPAIQRLYLAAARAALQMPVLKEMELVALLDQWDYWHGFRYFVHQGSATATWTSSSGFVPEDEVLQHWHKVPKKNLQLELNVVISDDRRAV</sequence>
<organism evidence="2 3">
    <name type="scientific">Trichoderma guizhouense</name>
    <dbReference type="NCBI Taxonomy" id="1491466"/>
    <lineage>
        <taxon>Eukaryota</taxon>
        <taxon>Fungi</taxon>
        <taxon>Dikarya</taxon>
        <taxon>Ascomycota</taxon>
        <taxon>Pezizomycotina</taxon>
        <taxon>Sordariomycetes</taxon>
        <taxon>Hypocreomycetidae</taxon>
        <taxon>Hypocreales</taxon>
        <taxon>Hypocreaceae</taxon>
        <taxon>Trichoderma</taxon>
    </lineage>
</organism>
<dbReference type="Proteomes" id="UP000191004">
    <property type="component" value="Unassembled WGS sequence"/>
</dbReference>
<name>A0A1T3CX88_9HYPO</name>
<evidence type="ECO:0000313" key="3">
    <source>
        <dbReference type="Proteomes" id="UP000191004"/>
    </source>
</evidence>
<accession>A0A1T3CX88</accession>
<feature type="domain" description="DUF6546" evidence="1">
    <location>
        <begin position="364"/>
        <end position="451"/>
    </location>
</feature>